<evidence type="ECO:0000256" key="4">
    <source>
        <dbReference type="ARBA" id="ARBA00022801"/>
    </source>
</evidence>
<sequence length="323" mass="35427">MLNAKDETYYNVKGIHIMDLLINESDAQILIPALPALQKYQNVIGLNVTFMARVEAQAKSCGFTDFYDTYSNQFPPNAPSSGVKGCDVWGDIKRAALAVNPCFNVYHLTDFCPYLWDHMGFPSLRTGLNNYFNRTDVQKAINAPSTDYSICKPGPNLFPNDDNSLPSALGPLSSVIKRTNNTITSHGPLDFLLFSQGTLLTIQNMTWNSLQGFQSPPAVGNLLIPYHQTIDEIMKWSHSADPHAPSFTDTAGAGVQGSWVSERGLTFVQVALAGHEIPQYTPGVAYRTLELLLGRIGNLSVEGDYTTRSQGNYTGTPAPLKKS</sequence>
<keyword evidence="8" id="KW-1185">Reference proteome</keyword>
<proteinExistence type="inferred from homology"/>
<evidence type="ECO:0000256" key="5">
    <source>
        <dbReference type="ARBA" id="ARBA00023180"/>
    </source>
</evidence>
<evidence type="ECO:0000313" key="8">
    <source>
        <dbReference type="Proteomes" id="UP000696280"/>
    </source>
</evidence>
<dbReference type="AlphaFoldDB" id="A0A9N9KLY1"/>
<accession>A0A9N9KLY1</accession>
<dbReference type="SUPFAM" id="SSF53474">
    <property type="entry name" value="alpha/beta-Hydrolases"/>
    <property type="match status" value="1"/>
</dbReference>
<organism evidence="7 8">
    <name type="scientific">Hymenoscyphus fraxineus</name>
    <dbReference type="NCBI Taxonomy" id="746836"/>
    <lineage>
        <taxon>Eukaryota</taxon>
        <taxon>Fungi</taxon>
        <taxon>Dikarya</taxon>
        <taxon>Ascomycota</taxon>
        <taxon>Pezizomycotina</taxon>
        <taxon>Leotiomycetes</taxon>
        <taxon>Helotiales</taxon>
        <taxon>Helotiaceae</taxon>
        <taxon>Hymenoscyphus</taxon>
    </lineage>
</organism>
<evidence type="ECO:0000256" key="6">
    <source>
        <dbReference type="SAM" id="MobiDB-lite"/>
    </source>
</evidence>
<dbReference type="PROSITE" id="PS00560">
    <property type="entry name" value="CARBOXYPEPT_SER_HIS"/>
    <property type="match status" value="1"/>
</dbReference>
<keyword evidence="3" id="KW-0645">Protease</keyword>
<keyword evidence="4" id="KW-0378">Hydrolase</keyword>
<gene>
    <name evidence="7" type="ORF">HYFRA_00004053</name>
</gene>
<dbReference type="OrthoDB" id="443318at2759"/>
<dbReference type="GO" id="GO:0004185">
    <property type="term" value="F:serine-type carboxypeptidase activity"/>
    <property type="evidence" value="ECO:0007669"/>
    <property type="project" value="InterPro"/>
</dbReference>
<reference evidence="7" key="1">
    <citation type="submission" date="2021-07" db="EMBL/GenBank/DDBJ databases">
        <authorList>
            <person name="Durling M."/>
        </authorList>
    </citation>
    <scope>NUCLEOTIDE SEQUENCE</scope>
</reference>
<dbReference type="Pfam" id="PF00450">
    <property type="entry name" value="Peptidase_S10"/>
    <property type="match status" value="1"/>
</dbReference>
<name>A0A9N9KLY1_9HELO</name>
<dbReference type="InterPro" id="IPR029058">
    <property type="entry name" value="AB_hydrolase_fold"/>
</dbReference>
<dbReference type="EMBL" id="CAJVRL010000025">
    <property type="protein sequence ID" value="CAG8949734.1"/>
    <property type="molecule type" value="Genomic_DNA"/>
</dbReference>
<keyword evidence="2" id="KW-0121">Carboxypeptidase</keyword>
<dbReference type="Gene3D" id="3.40.50.1820">
    <property type="entry name" value="alpha/beta hydrolase"/>
    <property type="match status" value="1"/>
</dbReference>
<dbReference type="InterPro" id="IPR033124">
    <property type="entry name" value="Ser_caboxypep_his_AS"/>
</dbReference>
<dbReference type="GO" id="GO:0006508">
    <property type="term" value="P:proteolysis"/>
    <property type="evidence" value="ECO:0007669"/>
    <property type="project" value="UniProtKB-KW"/>
</dbReference>
<dbReference type="InterPro" id="IPR001563">
    <property type="entry name" value="Peptidase_S10"/>
</dbReference>
<keyword evidence="5" id="KW-0325">Glycoprotein</keyword>
<evidence type="ECO:0000313" key="7">
    <source>
        <dbReference type="EMBL" id="CAG8949734.1"/>
    </source>
</evidence>
<dbReference type="Proteomes" id="UP000696280">
    <property type="component" value="Unassembled WGS sequence"/>
</dbReference>
<feature type="region of interest" description="Disordered" evidence="6">
    <location>
        <begin position="304"/>
        <end position="323"/>
    </location>
</feature>
<feature type="compositionally biased region" description="Polar residues" evidence="6">
    <location>
        <begin position="306"/>
        <end position="315"/>
    </location>
</feature>
<comment type="similarity">
    <text evidence="1">Belongs to the peptidase S10 family.</text>
</comment>
<protein>
    <submittedName>
        <fullName evidence="7">Uncharacterized protein</fullName>
    </submittedName>
</protein>
<evidence type="ECO:0000256" key="1">
    <source>
        <dbReference type="ARBA" id="ARBA00009431"/>
    </source>
</evidence>
<evidence type="ECO:0000256" key="2">
    <source>
        <dbReference type="ARBA" id="ARBA00022645"/>
    </source>
</evidence>
<evidence type="ECO:0000256" key="3">
    <source>
        <dbReference type="ARBA" id="ARBA00022670"/>
    </source>
</evidence>
<comment type="caution">
    <text evidence="7">The sequence shown here is derived from an EMBL/GenBank/DDBJ whole genome shotgun (WGS) entry which is preliminary data.</text>
</comment>